<reference evidence="9 10" key="1">
    <citation type="submission" date="2019-11" db="EMBL/GenBank/DDBJ databases">
        <title>Strigops habroptila (kakapo) genome, bStrHab1, primary haplotype, v2.</title>
        <authorList>
            <person name="Jarvis E.D."/>
            <person name="Howard J."/>
            <person name="Rhie A."/>
            <person name="Phillippy A."/>
            <person name="Korlach J."/>
            <person name="Digby A."/>
            <person name="Iorns D."/>
            <person name="Eason D."/>
            <person name="Robertson B."/>
            <person name="Raemaekers T."/>
            <person name="Howe K."/>
            <person name="Lewin H."/>
            <person name="Damas J."/>
            <person name="Hastie A."/>
            <person name="Tracey A."/>
            <person name="Chow W."/>
            <person name="Fedrigo O."/>
        </authorList>
    </citation>
    <scope>NUCLEOTIDE SEQUENCE [LARGE SCALE GENOMIC DNA]</scope>
</reference>
<evidence type="ECO:0000256" key="3">
    <source>
        <dbReference type="ARBA" id="ARBA00022989"/>
    </source>
</evidence>
<dbReference type="Ensembl" id="ENSSHBT00005006634.1">
    <property type="protein sequence ID" value="ENSSHBP00005005485.1"/>
    <property type="gene ID" value="ENSSHBG00005004792.1"/>
</dbReference>
<accession>A0A672TUE3</accession>
<keyword evidence="10" id="KW-1185">Reference proteome</keyword>
<keyword evidence="4" id="KW-0297">G-protein coupled receptor</keyword>
<evidence type="ECO:0008006" key="11">
    <source>
        <dbReference type="Google" id="ProtNLM"/>
    </source>
</evidence>
<name>A0A672TUE3_STRHB</name>
<organism evidence="9 10">
    <name type="scientific">Strigops habroptila</name>
    <name type="common">Kakapo</name>
    <dbReference type="NCBI Taxonomy" id="2489341"/>
    <lineage>
        <taxon>Eukaryota</taxon>
        <taxon>Metazoa</taxon>
        <taxon>Chordata</taxon>
        <taxon>Craniata</taxon>
        <taxon>Vertebrata</taxon>
        <taxon>Euteleostomi</taxon>
        <taxon>Archelosauria</taxon>
        <taxon>Archosauria</taxon>
        <taxon>Dinosauria</taxon>
        <taxon>Saurischia</taxon>
        <taxon>Theropoda</taxon>
        <taxon>Coelurosauria</taxon>
        <taxon>Aves</taxon>
        <taxon>Neognathae</taxon>
        <taxon>Neoaves</taxon>
        <taxon>Telluraves</taxon>
        <taxon>Australaves</taxon>
        <taxon>Psittaciformes</taxon>
        <taxon>Psittacidae</taxon>
        <taxon>Strigops</taxon>
    </lineage>
</organism>
<dbReference type="AlphaFoldDB" id="A0A672TUE3"/>
<feature type="transmembrane region" description="Helical" evidence="8">
    <location>
        <begin position="52"/>
        <end position="82"/>
    </location>
</feature>
<dbReference type="GeneTree" id="ENSGT01120000271854"/>
<keyword evidence="2 8" id="KW-0812">Transmembrane</keyword>
<dbReference type="GO" id="GO:0004930">
    <property type="term" value="F:G protein-coupled receptor activity"/>
    <property type="evidence" value="ECO:0007669"/>
    <property type="project" value="UniProtKB-KW"/>
</dbReference>
<evidence type="ECO:0000256" key="4">
    <source>
        <dbReference type="ARBA" id="ARBA00023040"/>
    </source>
</evidence>
<evidence type="ECO:0000313" key="10">
    <source>
        <dbReference type="Proteomes" id="UP000472266"/>
    </source>
</evidence>
<comment type="subcellular location">
    <subcellularLocation>
        <location evidence="1">Membrane</location>
        <topology evidence="1">Multi-pass membrane protein</topology>
    </subcellularLocation>
</comment>
<dbReference type="GO" id="GO:0016020">
    <property type="term" value="C:membrane"/>
    <property type="evidence" value="ECO:0007669"/>
    <property type="project" value="UniProtKB-SubCell"/>
</dbReference>
<dbReference type="InterPro" id="IPR050125">
    <property type="entry name" value="GPCR_opsins"/>
</dbReference>
<feature type="transmembrane region" description="Helical" evidence="8">
    <location>
        <begin position="141"/>
        <end position="165"/>
    </location>
</feature>
<dbReference type="Pfam" id="PF00001">
    <property type="entry name" value="7tm_1"/>
    <property type="match status" value="1"/>
</dbReference>
<dbReference type="Gene3D" id="1.20.1070.10">
    <property type="entry name" value="Rhodopsin 7-helix transmembrane proteins"/>
    <property type="match status" value="1"/>
</dbReference>
<evidence type="ECO:0000256" key="2">
    <source>
        <dbReference type="ARBA" id="ARBA00022692"/>
    </source>
</evidence>
<reference evidence="9" key="2">
    <citation type="submission" date="2025-08" db="UniProtKB">
        <authorList>
            <consortium name="Ensembl"/>
        </authorList>
    </citation>
    <scope>IDENTIFICATION</scope>
</reference>
<dbReference type="PROSITE" id="PS00238">
    <property type="entry name" value="OPSIN"/>
    <property type="match status" value="1"/>
</dbReference>
<protein>
    <recommendedName>
        <fullName evidence="11">G-protein coupled receptors family 1 profile domain-containing protein</fullName>
    </recommendedName>
</protein>
<proteinExistence type="predicted"/>
<dbReference type="PANTHER" id="PTHR24240">
    <property type="entry name" value="OPSIN"/>
    <property type="match status" value="1"/>
</dbReference>
<sequence>KCFTSFSGCCTCSVVKFQSTGGAHWPRYLRIAYKNYLSWLFVRWLYGKHLCLFYAFCGVLFGICSLSTLTLLITVCCLKICYPAYGNRFKREHGQILIACAWTYAAVFAWSPLAHWGEYGAEPYGTACCIDWRSTNVNVMAMSYTLVLFVFCFILPCGVIGVYFLPNYFTLSCNTYSLILVTVKESRKAVEQHVSSPTRMSNAQTTTVKVFETAFGSIDKIPPLAFAVPAVFAKSSTFYNPVIYLLPKPNFRNTIAKDFIVLQLLFIRSCFSVKAPQNYRSTVNTTQRTFKGKAESSCNSPPIVEECSFFSREKCSDSFKCFQSYPKCCQESLSAMECPLQETVSLESNLQAKVRQATKKSVKVLVRGEKSTVINSLEIALGAVPVCRTFTDL</sequence>
<keyword evidence="7" id="KW-0807">Transducer</keyword>
<evidence type="ECO:0000256" key="8">
    <source>
        <dbReference type="SAM" id="Phobius"/>
    </source>
</evidence>
<keyword evidence="5 8" id="KW-0472">Membrane</keyword>
<dbReference type="InterPro" id="IPR000276">
    <property type="entry name" value="GPCR_Rhodpsn"/>
</dbReference>
<evidence type="ECO:0000256" key="5">
    <source>
        <dbReference type="ARBA" id="ARBA00023136"/>
    </source>
</evidence>
<dbReference type="InParanoid" id="A0A672TUE3"/>
<feature type="transmembrane region" description="Helical" evidence="8">
    <location>
        <begin position="94"/>
        <end position="113"/>
    </location>
</feature>
<dbReference type="Proteomes" id="UP000472266">
    <property type="component" value="Chromosome 1"/>
</dbReference>
<evidence type="ECO:0000313" key="9">
    <source>
        <dbReference type="Ensembl" id="ENSSHBP00005005485.1"/>
    </source>
</evidence>
<keyword evidence="3 8" id="KW-1133">Transmembrane helix</keyword>
<evidence type="ECO:0000256" key="6">
    <source>
        <dbReference type="ARBA" id="ARBA00023170"/>
    </source>
</evidence>
<dbReference type="InterPro" id="IPR027430">
    <property type="entry name" value="Retinal_BS"/>
</dbReference>
<keyword evidence="6" id="KW-0675">Receptor</keyword>
<dbReference type="OMA" id="PRRCPIN"/>
<reference evidence="9" key="3">
    <citation type="submission" date="2025-09" db="UniProtKB">
        <authorList>
            <consortium name="Ensembl"/>
        </authorList>
    </citation>
    <scope>IDENTIFICATION</scope>
</reference>
<evidence type="ECO:0000256" key="7">
    <source>
        <dbReference type="ARBA" id="ARBA00023224"/>
    </source>
</evidence>
<dbReference type="SUPFAM" id="SSF81321">
    <property type="entry name" value="Family A G protein-coupled receptor-like"/>
    <property type="match status" value="1"/>
</dbReference>
<evidence type="ECO:0000256" key="1">
    <source>
        <dbReference type="ARBA" id="ARBA00004141"/>
    </source>
</evidence>